<comment type="similarity">
    <text evidence="2">Belongs to the MIF family.</text>
</comment>
<dbReference type="EnsemblMetazoa" id="XM_028282029.2">
    <property type="protein sequence ID" value="XP_028137830.1"/>
    <property type="gene ID" value="LOC114332265"/>
</dbReference>
<evidence type="ECO:0000256" key="8">
    <source>
        <dbReference type="ARBA" id="ARBA00038932"/>
    </source>
</evidence>
<name>A0A6P7FZ87_DIAVI</name>
<comment type="subcellular location">
    <subcellularLocation>
        <location evidence="1">Secreted</location>
    </subcellularLocation>
</comment>
<proteinExistence type="inferred from homology"/>
<dbReference type="InterPro" id="IPR001398">
    <property type="entry name" value="Macrophage_inhib_fac"/>
</dbReference>
<dbReference type="SUPFAM" id="SSF55331">
    <property type="entry name" value="Tautomerase/MIF"/>
    <property type="match status" value="1"/>
</dbReference>
<keyword evidence="3" id="KW-0202">Cytokine</keyword>
<dbReference type="PANTHER" id="PTHR11954">
    <property type="entry name" value="D-DOPACHROME DECARBOXYLASE"/>
    <property type="match status" value="1"/>
</dbReference>
<dbReference type="RefSeq" id="XP_028137830.1">
    <property type="nucleotide sequence ID" value="XM_028282029.1"/>
</dbReference>
<dbReference type="GO" id="GO:0005615">
    <property type="term" value="C:extracellular space"/>
    <property type="evidence" value="ECO:0007669"/>
    <property type="project" value="UniProtKB-KW"/>
</dbReference>
<organism evidence="15">
    <name type="scientific">Diabrotica virgifera virgifera</name>
    <name type="common">western corn rootworm</name>
    <dbReference type="NCBI Taxonomy" id="50390"/>
    <lineage>
        <taxon>Eukaryota</taxon>
        <taxon>Metazoa</taxon>
        <taxon>Ecdysozoa</taxon>
        <taxon>Arthropoda</taxon>
        <taxon>Hexapoda</taxon>
        <taxon>Insecta</taxon>
        <taxon>Pterygota</taxon>
        <taxon>Neoptera</taxon>
        <taxon>Endopterygota</taxon>
        <taxon>Coleoptera</taxon>
        <taxon>Polyphaga</taxon>
        <taxon>Cucujiformia</taxon>
        <taxon>Chrysomeloidea</taxon>
        <taxon>Chrysomelidae</taxon>
        <taxon>Galerucinae</taxon>
        <taxon>Diabroticina</taxon>
        <taxon>Diabroticites</taxon>
        <taxon>Diabrotica</taxon>
    </lineage>
</organism>
<evidence type="ECO:0000256" key="3">
    <source>
        <dbReference type="ARBA" id="ARBA00022514"/>
    </source>
</evidence>
<dbReference type="Pfam" id="PF01187">
    <property type="entry name" value="MIF"/>
    <property type="match status" value="1"/>
</dbReference>
<comment type="catalytic activity">
    <reaction evidence="6">
        <text>3-phenylpyruvate = enol-phenylpyruvate</text>
        <dbReference type="Rhea" id="RHEA:17097"/>
        <dbReference type="ChEBI" id="CHEBI:16815"/>
        <dbReference type="ChEBI" id="CHEBI:18005"/>
        <dbReference type="EC" id="5.3.2.1"/>
    </reaction>
</comment>
<dbReference type="AlphaFoldDB" id="A0A6P7FZ87"/>
<evidence type="ECO:0000313" key="15">
    <source>
        <dbReference type="RefSeq" id="XP_028137830.1"/>
    </source>
</evidence>
<dbReference type="Proteomes" id="UP001652700">
    <property type="component" value="Unplaced"/>
</dbReference>
<reference evidence="13" key="2">
    <citation type="submission" date="2025-05" db="UniProtKB">
        <authorList>
            <consortium name="EnsemblMetazoa"/>
        </authorList>
    </citation>
    <scope>IDENTIFICATION</scope>
</reference>
<evidence type="ECO:0000256" key="2">
    <source>
        <dbReference type="ARBA" id="ARBA00005851"/>
    </source>
</evidence>
<gene>
    <name evidence="15 16" type="primary">LOC114332265</name>
</gene>
<sequence>MPYFKVETNIPNDKIPDDLPAKLCIIISKTLGKPINYCCATVVGGVNMSWGGDNEPAAQAVLTGLAVDDNKKHAKVLFDCIYKSLGVPVDRMYIHFTDAKTSEVGYKGTTFQELIG</sequence>
<dbReference type="RefSeq" id="XP_028137831.1">
    <property type="nucleotide sequence ID" value="XM_028282030.1"/>
</dbReference>
<evidence type="ECO:0000256" key="7">
    <source>
        <dbReference type="ARBA" id="ARBA00036823"/>
    </source>
</evidence>
<evidence type="ECO:0000313" key="14">
    <source>
        <dbReference type="Proteomes" id="UP001652700"/>
    </source>
</evidence>
<protein>
    <recommendedName>
        <fullName evidence="12">L-dopachrome isomerase</fullName>
        <ecNumber evidence="9">5.3.2.1</ecNumber>
        <ecNumber evidence="8">5.3.3.12</ecNumber>
    </recommendedName>
    <alternativeName>
        <fullName evidence="10">L-dopachrome tautomerase</fullName>
    </alternativeName>
    <alternativeName>
        <fullName evidence="11">Phenylpyruvate tautomerase</fullName>
    </alternativeName>
</protein>
<dbReference type="GeneID" id="114332265"/>
<evidence type="ECO:0000313" key="13">
    <source>
        <dbReference type="EnsemblMetazoa" id="XP_028137830.1"/>
    </source>
</evidence>
<evidence type="ECO:0000256" key="12">
    <source>
        <dbReference type="ARBA" id="ARBA00042730"/>
    </source>
</evidence>
<evidence type="ECO:0000256" key="10">
    <source>
        <dbReference type="ARBA" id="ARBA00041631"/>
    </source>
</evidence>
<evidence type="ECO:0000256" key="4">
    <source>
        <dbReference type="ARBA" id="ARBA00022525"/>
    </source>
</evidence>
<dbReference type="Gene3D" id="3.30.429.10">
    <property type="entry name" value="Macrophage Migration Inhibitory Factor"/>
    <property type="match status" value="1"/>
</dbReference>
<dbReference type="GO" id="GO:0005125">
    <property type="term" value="F:cytokine activity"/>
    <property type="evidence" value="ECO:0007669"/>
    <property type="project" value="UniProtKB-KW"/>
</dbReference>
<accession>A0A6P7FZ87</accession>
<keyword evidence="4" id="KW-0964">Secreted</keyword>
<dbReference type="PANTHER" id="PTHR11954:SF6">
    <property type="entry name" value="MACROPHAGE MIGRATION INHIBITORY FACTOR"/>
    <property type="match status" value="1"/>
</dbReference>
<dbReference type="EnsemblMetazoa" id="XM_028282030.2">
    <property type="protein sequence ID" value="XP_028137831.1"/>
    <property type="gene ID" value="LOC114332265"/>
</dbReference>
<dbReference type="EC" id="5.3.2.1" evidence="9"/>
<dbReference type="EC" id="5.3.3.12" evidence="8"/>
<evidence type="ECO:0000256" key="6">
    <source>
        <dbReference type="ARBA" id="ARBA00036735"/>
    </source>
</evidence>
<evidence type="ECO:0000256" key="5">
    <source>
        <dbReference type="ARBA" id="ARBA00023235"/>
    </source>
</evidence>
<dbReference type="OrthoDB" id="255819at2759"/>
<reference evidence="15 16" key="1">
    <citation type="submission" date="2025-04" db="UniProtKB">
        <authorList>
            <consortium name="RefSeq"/>
        </authorList>
    </citation>
    <scope>IDENTIFICATION</scope>
    <source>
        <tissue evidence="15 16">Whole insect</tissue>
    </source>
</reference>
<dbReference type="GO" id="GO:0004167">
    <property type="term" value="F:dopachrome isomerase activity"/>
    <property type="evidence" value="ECO:0007669"/>
    <property type="project" value="UniProtKB-EC"/>
</dbReference>
<dbReference type="KEGG" id="dvv:114332265"/>
<evidence type="ECO:0000256" key="9">
    <source>
        <dbReference type="ARBA" id="ARBA00039086"/>
    </source>
</evidence>
<evidence type="ECO:0000256" key="1">
    <source>
        <dbReference type="ARBA" id="ARBA00004613"/>
    </source>
</evidence>
<evidence type="ECO:0000313" key="16">
    <source>
        <dbReference type="RefSeq" id="XP_028137831.1"/>
    </source>
</evidence>
<keyword evidence="5" id="KW-0413">Isomerase</keyword>
<comment type="catalytic activity">
    <reaction evidence="7">
        <text>L-dopachrome = 5,6-dihydroxyindole-2-carboxylate</text>
        <dbReference type="Rhea" id="RHEA:13041"/>
        <dbReference type="ChEBI" id="CHEBI:16875"/>
        <dbReference type="ChEBI" id="CHEBI:57509"/>
        <dbReference type="EC" id="5.3.3.12"/>
    </reaction>
</comment>
<keyword evidence="14" id="KW-1185">Reference proteome</keyword>
<evidence type="ECO:0000256" key="11">
    <source>
        <dbReference type="ARBA" id="ARBA00041912"/>
    </source>
</evidence>
<dbReference type="InterPro" id="IPR014347">
    <property type="entry name" value="Tautomerase/MIF_sf"/>
</dbReference>
<dbReference type="GO" id="GO:0050178">
    <property type="term" value="F:phenylpyruvate tautomerase activity"/>
    <property type="evidence" value="ECO:0007669"/>
    <property type="project" value="UniProtKB-EC"/>
</dbReference>